<feature type="transmembrane region" description="Helical" evidence="4">
    <location>
        <begin position="12"/>
        <end position="33"/>
    </location>
</feature>
<dbReference type="KEGG" id="dru:Desru_0821"/>
<evidence type="ECO:0000256" key="3">
    <source>
        <dbReference type="PROSITE-ProRule" id="PRU00284"/>
    </source>
</evidence>
<dbReference type="InterPro" id="IPR024478">
    <property type="entry name" value="HlyB_4HB_MCP"/>
</dbReference>
<evidence type="ECO:0000256" key="4">
    <source>
        <dbReference type="SAM" id="Phobius"/>
    </source>
</evidence>
<dbReference type="InterPro" id="IPR003660">
    <property type="entry name" value="HAMP_dom"/>
</dbReference>
<evidence type="ECO:0000259" key="5">
    <source>
        <dbReference type="PROSITE" id="PS50111"/>
    </source>
</evidence>
<keyword evidence="4" id="KW-1133">Transmembrane helix</keyword>
<dbReference type="GO" id="GO:0004888">
    <property type="term" value="F:transmembrane signaling receptor activity"/>
    <property type="evidence" value="ECO:0007669"/>
    <property type="project" value="InterPro"/>
</dbReference>
<comment type="similarity">
    <text evidence="2">Belongs to the methyl-accepting chemotaxis (MCP) protein family.</text>
</comment>
<evidence type="ECO:0000256" key="1">
    <source>
        <dbReference type="ARBA" id="ARBA00023224"/>
    </source>
</evidence>
<feature type="domain" description="HAMP" evidence="6">
    <location>
        <begin position="215"/>
        <end position="267"/>
    </location>
</feature>
<accession>F6DV34</accession>
<dbReference type="Gene3D" id="1.10.287.950">
    <property type="entry name" value="Methyl-accepting chemotaxis protein"/>
    <property type="match status" value="1"/>
</dbReference>
<dbReference type="InterPro" id="IPR004089">
    <property type="entry name" value="MCPsignal_dom"/>
</dbReference>
<dbReference type="OrthoDB" id="5392220at2"/>
<keyword evidence="4" id="KW-0472">Membrane</keyword>
<feature type="transmembrane region" description="Helical" evidence="4">
    <location>
        <begin position="191"/>
        <end position="217"/>
    </location>
</feature>
<evidence type="ECO:0000256" key="2">
    <source>
        <dbReference type="ARBA" id="ARBA00029447"/>
    </source>
</evidence>
<dbReference type="HOGENOM" id="CLU_000445_107_27_9"/>
<dbReference type="PRINTS" id="PR00260">
    <property type="entry name" value="CHEMTRNSDUCR"/>
</dbReference>
<organism evidence="7 8">
    <name type="scientific">Desulforamulus ruminis (strain ATCC 23193 / DSM 2154 / NCIMB 8452 / DL)</name>
    <name type="common">Desulfotomaculum ruminis</name>
    <dbReference type="NCBI Taxonomy" id="696281"/>
    <lineage>
        <taxon>Bacteria</taxon>
        <taxon>Bacillati</taxon>
        <taxon>Bacillota</taxon>
        <taxon>Clostridia</taxon>
        <taxon>Eubacteriales</taxon>
        <taxon>Peptococcaceae</taxon>
        <taxon>Desulforamulus</taxon>
    </lineage>
</organism>
<feature type="domain" description="Methyl-accepting transducer" evidence="5">
    <location>
        <begin position="265"/>
        <end position="508"/>
    </location>
</feature>
<proteinExistence type="inferred from homology"/>
<keyword evidence="1 3" id="KW-0807">Transducer</keyword>
<dbReference type="PROSITE" id="PS50885">
    <property type="entry name" value="HAMP"/>
    <property type="match status" value="1"/>
</dbReference>
<dbReference type="eggNOG" id="COG0840">
    <property type="taxonomic scope" value="Bacteria"/>
</dbReference>
<dbReference type="SMART" id="SM00304">
    <property type="entry name" value="HAMP"/>
    <property type="match status" value="1"/>
</dbReference>
<dbReference type="CDD" id="cd06225">
    <property type="entry name" value="HAMP"/>
    <property type="match status" value="1"/>
</dbReference>
<dbReference type="STRING" id="696281.Desru_0821"/>
<evidence type="ECO:0000259" key="6">
    <source>
        <dbReference type="PROSITE" id="PS50885"/>
    </source>
</evidence>
<dbReference type="EMBL" id="CP002780">
    <property type="protein sequence ID" value="AEG59100.1"/>
    <property type="molecule type" value="Genomic_DNA"/>
</dbReference>
<dbReference type="GO" id="GO:0016020">
    <property type="term" value="C:membrane"/>
    <property type="evidence" value="ECO:0007669"/>
    <property type="project" value="InterPro"/>
</dbReference>
<dbReference type="PANTHER" id="PTHR32089:SF112">
    <property type="entry name" value="LYSOZYME-LIKE PROTEIN-RELATED"/>
    <property type="match status" value="1"/>
</dbReference>
<reference evidence="8" key="1">
    <citation type="submission" date="2011-05" db="EMBL/GenBank/DDBJ databases">
        <title>Complete sequence of Desulfotomaculum ruminis DSM 2154.</title>
        <authorList>
            <person name="Lucas S."/>
            <person name="Copeland A."/>
            <person name="Lapidus A."/>
            <person name="Cheng J.-F."/>
            <person name="Goodwin L."/>
            <person name="Pitluck S."/>
            <person name="Lu M."/>
            <person name="Detter J.C."/>
            <person name="Han C."/>
            <person name="Tapia R."/>
            <person name="Land M."/>
            <person name="Hauser L."/>
            <person name="Kyrpides N."/>
            <person name="Ivanova N."/>
            <person name="Mikhailova N."/>
            <person name="Pagani I."/>
            <person name="Stams A.J.M."/>
            <person name="Plugge C.M."/>
            <person name="Muyzer G."/>
            <person name="Kuever J."/>
            <person name="Parshina S.N."/>
            <person name="Ivanova A.E."/>
            <person name="Nazina T.N."/>
            <person name="Brambilla E."/>
            <person name="Spring S."/>
            <person name="Klenk H.-P."/>
            <person name="Woyke T."/>
        </authorList>
    </citation>
    <scope>NUCLEOTIDE SEQUENCE [LARGE SCALE GENOMIC DNA]</scope>
    <source>
        <strain evidence="8">ATCC 23193 / DSM 2154 / NCIB 8452 / DL</strain>
    </source>
</reference>
<evidence type="ECO:0000313" key="7">
    <source>
        <dbReference type="EMBL" id="AEG59100.1"/>
    </source>
</evidence>
<gene>
    <name evidence="7" type="ordered locus">Desru_0821</name>
</gene>
<dbReference type="Pfam" id="PF00672">
    <property type="entry name" value="HAMP"/>
    <property type="match status" value="1"/>
</dbReference>
<dbReference type="PANTHER" id="PTHR32089">
    <property type="entry name" value="METHYL-ACCEPTING CHEMOTAXIS PROTEIN MCPB"/>
    <property type="match status" value="1"/>
</dbReference>
<protein>
    <submittedName>
        <fullName evidence="7">Chemotaxis sensory transducer</fullName>
    </submittedName>
</protein>
<keyword evidence="4" id="KW-0812">Transmembrane</keyword>
<dbReference type="GO" id="GO:0006935">
    <property type="term" value="P:chemotaxis"/>
    <property type="evidence" value="ECO:0007669"/>
    <property type="project" value="InterPro"/>
</dbReference>
<dbReference type="GO" id="GO:0007165">
    <property type="term" value="P:signal transduction"/>
    <property type="evidence" value="ECO:0007669"/>
    <property type="project" value="UniProtKB-KW"/>
</dbReference>
<dbReference type="Pfam" id="PF00015">
    <property type="entry name" value="MCPsignal"/>
    <property type="match status" value="1"/>
</dbReference>
<dbReference type="SMART" id="SM00283">
    <property type="entry name" value="MA"/>
    <property type="match status" value="1"/>
</dbReference>
<dbReference type="AlphaFoldDB" id="F6DV34"/>
<dbReference type="SUPFAM" id="SSF58104">
    <property type="entry name" value="Methyl-accepting chemotaxis protein (MCP) signaling domain"/>
    <property type="match status" value="1"/>
</dbReference>
<dbReference type="FunFam" id="1.10.287.950:FF:000001">
    <property type="entry name" value="Methyl-accepting chemotaxis sensory transducer"/>
    <property type="match status" value="1"/>
</dbReference>
<dbReference type="Pfam" id="PF12729">
    <property type="entry name" value="4HB_MCP_1"/>
    <property type="match status" value="1"/>
</dbReference>
<evidence type="ECO:0000313" key="8">
    <source>
        <dbReference type="Proteomes" id="UP000009234"/>
    </source>
</evidence>
<dbReference type="Proteomes" id="UP000009234">
    <property type="component" value="Chromosome"/>
</dbReference>
<dbReference type="RefSeq" id="WP_013840873.1">
    <property type="nucleotide sequence ID" value="NC_015589.1"/>
</dbReference>
<name>F6DV34_DESRL</name>
<reference evidence="7 8" key="2">
    <citation type="journal article" date="2012" name="Stand. Genomic Sci.">
        <title>Complete genome sequence of the sulfate-reducing firmicute Desulfotomaculum ruminis type strain (DL(T)).</title>
        <authorList>
            <person name="Spring S."/>
            <person name="Visser M."/>
            <person name="Lu M."/>
            <person name="Copeland A."/>
            <person name="Lapidus A."/>
            <person name="Lucas S."/>
            <person name="Cheng J.F."/>
            <person name="Han C."/>
            <person name="Tapia R."/>
            <person name="Goodwin L.A."/>
            <person name="Pitluck S."/>
            <person name="Ivanova N."/>
            <person name="Land M."/>
            <person name="Hauser L."/>
            <person name="Larimer F."/>
            <person name="Rohde M."/>
            <person name="Goker M."/>
            <person name="Detter J.C."/>
            <person name="Kyrpides N.C."/>
            <person name="Woyke T."/>
            <person name="Schaap P.J."/>
            <person name="Plugge C.M."/>
            <person name="Muyzer G."/>
            <person name="Kuever J."/>
            <person name="Pereira I.A."/>
            <person name="Parshina S.N."/>
            <person name="Bernier-Latmani R."/>
            <person name="Stams A.J."/>
            <person name="Klenk H.P."/>
        </authorList>
    </citation>
    <scope>NUCLEOTIDE SEQUENCE [LARGE SCALE GENOMIC DNA]</scope>
    <source>
        <strain evidence="8">ATCC 23193 / DSM 2154 / NCIB 8452 / DL</strain>
    </source>
</reference>
<dbReference type="PROSITE" id="PS50111">
    <property type="entry name" value="CHEMOTAXIS_TRANSDUC_2"/>
    <property type="match status" value="1"/>
</dbReference>
<dbReference type="CDD" id="cd11386">
    <property type="entry name" value="MCP_signal"/>
    <property type="match status" value="1"/>
</dbReference>
<keyword evidence="8" id="KW-1185">Reference proteome</keyword>
<dbReference type="InterPro" id="IPR004090">
    <property type="entry name" value="Chemotax_Me-accpt_rcpt"/>
</dbReference>
<sequence length="535" mass="59326">MKWFTNLKIRTKLLSTFMLLVLMAGLIGVLGIINLRTVDDIYSQLYEYNTVSLVEIGEIGVDFQLVRVNLRDCIINQEDQAAVAECLEKISLLDRQMNSNLVEFEKKIQTDEERKIFDSLQGNVRKYREHQNQFIQLVQEDKFNEALTLLKNKEWIQQVLEADQSIQQLTKLNIENAQLKLDSNTQTANQAMLSMIILVVVCLMFAVSMGLFMTTLISRPISELLKIVQLTAKGDLTGKIHFQAKDEIGRLAEGFRGMIFQMRELVQQIKEKSNDVADSSQMLNSSAQQTTASANENAATMAEVATTVEQITTNMQNISRISEDTAGHAGAGNEEIRKVIKQMESIANSTREVVNVINGLHEKSLEINKIVEMITQVADQTNLLALNAAIEAARAGEYGRGFAVVAEEVRKLAEQSSDATQEIKQLIASIQKESQQAVARMHDSAREVETGNNIVKEVSGNFMNIISAVQSLSTQIQDIASAIEQVTAAIQNVAASTEEQTAAMEEVSASVGALLFITQELNESVNKFRLETSGG</sequence>